<gene>
    <name evidence="29" type="ORF">CSSPTR1EN2_LOCUS22395</name>
</gene>
<dbReference type="PRINTS" id="PR01403">
    <property type="entry name" value="8OXTPHPHTASE"/>
</dbReference>
<comment type="catalytic activity">
    <reaction evidence="25">
        <text>N(6)-methyl-dATP + H2O = N(6)-methyl-dAMP + diphosphate + H(+)</text>
        <dbReference type="Rhea" id="RHEA:67604"/>
        <dbReference type="ChEBI" id="CHEBI:15377"/>
        <dbReference type="ChEBI" id="CHEBI:15378"/>
        <dbReference type="ChEBI" id="CHEBI:33019"/>
        <dbReference type="ChEBI" id="CHEBI:169976"/>
        <dbReference type="ChEBI" id="CHEBI:172872"/>
    </reaction>
    <physiologicalReaction direction="left-to-right" evidence="25">
        <dbReference type="Rhea" id="RHEA:67605"/>
    </physiologicalReaction>
</comment>
<organism evidence="29 30">
    <name type="scientific">Sphagnum troendelagicum</name>
    <dbReference type="NCBI Taxonomy" id="128251"/>
    <lineage>
        <taxon>Eukaryota</taxon>
        <taxon>Viridiplantae</taxon>
        <taxon>Streptophyta</taxon>
        <taxon>Embryophyta</taxon>
        <taxon>Bryophyta</taxon>
        <taxon>Sphagnophytina</taxon>
        <taxon>Sphagnopsida</taxon>
        <taxon>Sphagnales</taxon>
        <taxon>Sphagnaceae</taxon>
        <taxon>Sphagnum</taxon>
    </lineage>
</organism>
<comment type="catalytic activity">
    <reaction evidence="12">
        <text>8-oxo-dATP + H2O = 8-oxo-dAMP + diphosphate + H(+)</text>
        <dbReference type="Rhea" id="RHEA:65396"/>
        <dbReference type="ChEBI" id="CHEBI:15377"/>
        <dbReference type="ChEBI" id="CHEBI:15378"/>
        <dbReference type="ChEBI" id="CHEBI:33019"/>
        <dbReference type="ChEBI" id="CHEBI:71361"/>
        <dbReference type="ChEBI" id="CHEBI:172871"/>
    </reaction>
    <physiologicalReaction direction="left-to-right" evidence="12">
        <dbReference type="Rhea" id="RHEA:65397"/>
    </physiologicalReaction>
</comment>
<keyword evidence="10" id="KW-0694">RNA-binding</keyword>
<evidence type="ECO:0000256" key="20">
    <source>
        <dbReference type="ARBA" id="ARBA00030682"/>
    </source>
</evidence>
<evidence type="ECO:0000313" key="29">
    <source>
        <dbReference type="EMBL" id="CAK9234794.1"/>
    </source>
</evidence>
<evidence type="ECO:0000256" key="16">
    <source>
        <dbReference type="ARBA" id="ARBA00026103"/>
    </source>
</evidence>
<comment type="similarity">
    <text evidence="4 27">Belongs to the Nudix hydrolase family.</text>
</comment>
<evidence type="ECO:0000256" key="1">
    <source>
        <dbReference type="ARBA" id="ARBA00001946"/>
    </source>
</evidence>
<comment type="function">
    <text evidence="26">Oxidized purine nucleoside triphosphate hydrolase which is a prominent sanitizer of the oxidized nucleotide pool. Catalyzes the hydrolysis of 2-oxo-dATP (2-hydroxy-dATP) into 2-oxo-dAMP. Also has a significant hydrolase activity toward 2-oxo-ATP, 8-oxo-dGTP and 8-oxo-dATP. Through the hydrolysis of oxidized purine nucleoside triphosphates, prevents their incorporation into DNA and the subsequent transversions A:T to C:G and G:C to T:A. Also catalyzes the hydrolysis of methylated purine nucleoside triphosphate preventing their integration into DNA. Through this antimutagenic activity protects cells from oxidative stress.</text>
</comment>
<protein>
    <recommendedName>
        <fullName evidence="17">Oxidized purine nucleoside triphosphate hydrolase</fullName>
        <ecNumber evidence="16">3.6.1.56</ecNumber>
    </recommendedName>
    <alternativeName>
        <fullName evidence="21">2-hydroxy-dATP diphosphatase</fullName>
    </alternativeName>
    <alternativeName>
        <fullName evidence="20">7,8-dihydro-8-oxoguanine triphosphatase</fullName>
    </alternativeName>
    <alternativeName>
        <fullName evidence="19">8-oxo-dGTPase</fullName>
    </alternativeName>
    <alternativeName>
        <fullName evidence="22">Methylated purine nucleoside triphosphate hydrolase</fullName>
    </alternativeName>
    <alternativeName>
        <fullName evidence="18">Nucleoside diphosphate-linked moiety X motif 1</fullName>
    </alternativeName>
</protein>
<comment type="catalytic activity">
    <reaction evidence="13">
        <text>2-oxo-dATP + H2O = 2-oxo-dAMP + diphosphate + H(+)</text>
        <dbReference type="Rhea" id="RHEA:31583"/>
        <dbReference type="ChEBI" id="CHEBI:15377"/>
        <dbReference type="ChEBI" id="CHEBI:15378"/>
        <dbReference type="ChEBI" id="CHEBI:33019"/>
        <dbReference type="ChEBI" id="CHEBI:63212"/>
        <dbReference type="ChEBI" id="CHEBI:77897"/>
        <dbReference type="EC" id="3.6.1.56"/>
    </reaction>
    <physiologicalReaction direction="left-to-right" evidence="13">
        <dbReference type="Rhea" id="RHEA:31584"/>
    </physiologicalReaction>
</comment>
<dbReference type="InterPro" id="IPR020084">
    <property type="entry name" value="NUDIX_hydrolase_CS"/>
</dbReference>
<evidence type="ECO:0000256" key="21">
    <source>
        <dbReference type="ARBA" id="ARBA00031927"/>
    </source>
</evidence>
<dbReference type="Gene3D" id="3.90.79.10">
    <property type="entry name" value="Nucleoside Triphosphate Pyrophosphohydrolase"/>
    <property type="match status" value="1"/>
</dbReference>
<reference evidence="29" key="1">
    <citation type="submission" date="2024-02" db="EMBL/GenBank/DDBJ databases">
        <authorList>
            <consortium name="ELIXIR-Norway"/>
            <consortium name="Elixir Norway"/>
        </authorList>
    </citation>
    <scope>NUCLEOTIDE SEQUENCE</scope>
</reference>
<dbReference type="CDD" id="cd03427">
    <property type="entry name" value="NUDIX_MTH1_Nudt1"/>
    <property type="match status" value="1"/>
</dbReference>
<evidence type="ECO:0000256" key="4">
    <source>
        <dbReference type="ARBA" id="ARBA00005582"/>
    </source>
</evidence>
<keyword evidence="11" id="KW-0539">Nucleus</keyword>
<keyword evidence="30" id="KW-1185">Reference proteome</keyword>
<dbReference type="Pfam" id="PF00293">
    <property type="entry name" value="NUDIX"/>
    <property type="match status" value="1"/>
</dbReference>
<evidence type="ECO:0000256" key="26">
    <source>
        <dbReference type="ARBA" id="ARBA00053094"/>
    </source>
</evidence>
<evidence type="ECO:0000256" key="17">
    <source>
        <dbReference type="ARBA" id="ARBA00026218"/>
    </source>
</evidence>
<evidence type="ECO:0000256" key="6">
    <source>
        <dbReference type="ARBA" id="ARBA00022490"/>
    </source>
</evidence>
<comment type="catalytic activity">
    <reaction evidence="14">
        <text>8-oxo-dGTP + H2O = 8-oxo-dGMP + diphosphate + H(+)</text>
        <dbReference type="Rhea" id="RHEA:31575"/>
        <dbReference type="ChEBI" id="CHEBI:15377"/>
        <dbReference type="ChEBI" id="CHEBI:15378"/>
        <dbReference type="ChEBI" id="CHEBI:33019"/>
        <dbReference type="ChEBI" id="CHEBI:63224"/>
        <dbReference type="ChEBI" id="CHEBI:77896"/>
    </reaction>
    <physiologicalReaction direction="left-to-right" evidence="14">
        <dbReference type="Rhea" id="RHEA:31576"/>
    </physiologicalReaction>
</comment>
<dbReference type="InterPro" id="IPR000086">
    <property type="entry name" value="NUDIX_hydrolase_dom"/>
</dbReference>
<evidence type="ECO:0000256" key="27">
    <source>
        <dbReference type="RuleBase" id="RU003476"/>
    </source>
</evidence>
<evidence type="ECO:0000256" key="13">
    <source>
        <dbReference type="ARBA" id="ARBA00024459"/>
    </source>
</evidence>
<evidence type="ECO:0000256" key="15">
    <source>
        <dbReference type="ARBA" id="ARBA00024596"/>
    </source>
</evidence>
<dbReference type="InterPro" id="IPR020476">
    <property type="entry name" value="Nudix_hydrolase"/>
</dbReference>
<evidence type="ECO:0000256" key="7">
    <source>
        <dbReference type="ARBA" id="ARBA00022723"/>
    </source>
</evidence>
<name>A0ABP0V228_9BRYO</name>
<keyword evidence="9" id="KW-0460">Magnesium</keyword>
<comment type="cofactor">
    <cofactor evidence="1">
        <name>Mg(2+)</name>
        <dbReference type="ChEBI" id="CHEBI:18420"/>
    </cofactor>
</comment>
<dbReference type="PRINTS" id="PR00502">
    <property type="entry name" value="NUDIXFAMILY"/>
</dbReference>
<evidence type="ECO:0000256" key="19">
    <source>
        <dbReference type="ARBA" id="ARBA00030634"/>
    </source>
</evidence>
<comment type="catalytic activity">
    <reaction evidence="23">
        <text>N(6)-methyl-ATP + H2O = N(6)-methyl-AMP + diphosphate + H(+)</text>
        <dbReference type="Rhea" id="RHEA:67608"/>
        <dbReference type="ChEBI" id="CHEBI:15377"/>
        <dbReference type="ChEBI" id="CHEBI:15378"/>
        <dbReference type="ChEBI" id="CHEBI:33019"/>
        <dbReference type="ChEBI" id="CHEBI:144842"/>
        <dbReference type="ChEBI" id="CHEBI:172873"/>
    </reaction>
    <physiologicalReaction direction="left-to-right" evidence="23">
        <dbReference type="Rhea" id="RHEA:67609"/>
    </physiologicalReaction>
</comment>
<comment type="subunit">
    <text evidence="5">Monomer.</text>
</comment>
<dbReference type="EC" id="3.6.1.56" evidence="16"/>
<evidence type="ECO:0000256" key="3">
    <source>
        <dbReference type="ARBA" id="ARBA00004496"/>
    </source>
</evidence>
<sequence length="254" mass="28679">MRNLGLVISLPANSIVVTNSLCQFAELKTKKEKKKGFPTNIAATRENHSSPTSSLVAAAGRRKHFIVSRPNPRSLSFLHVSVSPSAKDMQIQPNEAEKTMKPKVLTLVIIEKEGKVLLGMKKRGFGQGYYNGFGGKVETGETVEEAAARELEEEAGVVAVSMEKRGILTFHFDDNPQPWEVHVYHVPDFVGEPCESEEMAPGWFSYADIPYDQMWQDDQYWYPEFLQGRRFRGEFYFHNTHTLVSHSLQSVAQL</sequence>
<evidence type="ECO:0000256" key="25">
    <source>
        <dbReference type="ARBA" id="ARBA00049032"/>
    </source>
</evidence>
<dbReference type="InterPro" id="IPR003563">
    <property type="entry name" value="8ODP"/>
</dbReference>
<keyword evidence="8 27" id="KW-0378">Hydrolase</keyword>
<dbReference type="InterPro" id="IPR015797">
    <property type="entry name" value="NUDIX_hydrolase-like_dom_sf"/>
</dbReference>
<accession>A0ABP0V228</accession>
<proteinExistence type="inferred from homology"/>
<dbReference type="EMBL" id="OZ019900">
    <property type="protein sequence ID" value="CAK9234794.1"/>
    <property type="molecule type" value="Genomic_DNA"/>
</dbReference>
<evidence type="ECO:0000256" key="11">
    <source>
        <dbReference type="ARBA" id="ARBA00023242"/>
    </source>
</evidence>
<evidence type="ECO:0000256" key="9">
    <source>
        <dbReference type="ARBA" id="ARBA00022842"/>
    </source>
</evidence>
<keyword evidence="7" id="KW-0479">Metal-binding</keyword>
<comment type="subcellular location">
    <subcellularLocation>
        <location evidence="3">Cytoplasm</location>
    </subcellularLocation>
    <subcellularLocation>
        <location evidence="2">Nucleus</location>
    </subcellularLocation>
</comment>
<feature type="domain" description="Nudix hydrolase" evidence="28">
    <location>
        <begin position="99"/>
        <end position="227"/>
    </location>
</feature>
<comment type="catalytic activity">
    <reaction evidence="15">
        <text>2-oxo-ATP + H2O = 2-oxo-AMP + diphosphate + H(+)</text>
        <dbReference type="Rhea" id="RHEA:67392"/>
        <dbReference type="ChEBI" id="CHEBI:15377"/>
        <dbReference type="ChEBI" id="CHEBI:15378"/>
        <dbReference type="ChEBI" id="CHEBI:33019"/>
        <dbReference type="ChEBI" id="CHEBI:71395"/>
        <dbReference type="ChEBI" id="CHEBI:172878"/>
    </reaction>
    <physiologicalReaction direction="left-to-right" evidence="15">
        <dbReference type="Rhea" id="RHEA:67393"/>
    </physiologicalReaction>
</comment>
<dbReference type="PANTHER" id="PTHR43758:SF2">
    <property type="entry name" value="OXIDIZED PURINE NUCLEOSIDE TRIPHOSPHATE HYDROLASE"/>
    <property type="match status" value="1"/>
</dbReference>
<evidence type="ECO:0000256" key="14">
    <source>
        <dbReference type="ARBA" id="ARBA00024486"/>
    </source>
</evidence>
<evidence type="ECO:0000256" key="22">
    <source>
        <dbReference type="ARBA" id="ARBA00032071"/>
    </source>
</evidence>
<evidence type="ECO:0000259" key="28">
    <source>
        <dbReference type="PROSITE" id="PS51462"/>
    </source>
</evidence>
<evidence type="ECO:0000256" key="8">
    <source>
        <dbReference type="ARBA" id="ARBA00022801"/>
    </source>
</evidence>
<dbReference type="PROSITE" id="PS00893">
    <property type="entry name" value="NUDIX_BOX"/>
    <property type="match status" value="1"/>
</dbReference>
<evidence type="ECO:0000256" key="10">
    <source>
        <dbReference type="ARBA" id="ARBA00022884"/>
    </source>
</evidence>
<dbReference type="SUPFAM" id="SSF55811">
    <property type="entry name" value="Nudix"/>
    <property type="match status" value="1"/>
</dbReference>
<evidence type="ECO:0000256" key="24">
    <source>
        <dbReference type="ARBA" id="ARBA00048894"/>
    </source>
</evidence>
<dbReference type="PANTHER" id="PTHR43758">
    <property type="entry name" value="7,8-DIHYDRO-8-OXOGUANINE TRIPHOSPHATASE"/>
    <property type="match status" value="1"/>
</dbReference>
<evidence type="ECO:0000256" key="23">
    <source>
        <dbReference type="ARBA" id="ARBA00048002"/>
    </source>
</evidence>
<evidence type="ECO:0000256" key="12">
    <source>
        <dbReference type="ARBA" id="ARBA00024448"/>
    </source>
</evidence>
<comment type="catalytic activity">
    <reaction evidence="24">
        <text>O(6)-methyl-dGTP + H2O = O(6)-methyl-dGMP + diphosphate + H(+)</text>
        <dbReference type="Rhea" id="RHEA:67600"/>
        <dbReference type="ChEBI" id="CHEBI:15377"/>
        <dbReference type="ChEBI" id="CHEBI:15378"/>
        <dbReference type="ChEBI" id="CHEBI:33019"/>
        <dbReference type="ChEBI" id="CHEBI:169974"/>
        <dbReference type="ChEBI" id="CHEBI:169975"/>
    </reaction>
    <physiologicalReaction direction="left-to-right" evidence="24">
        <dbReference type="Rhea" id="RHEA:67601"/>
    </physiologicalReaction>
</comment>
<evidence type="ECO:0000256" key="2">
    <source>
        <dbReference type="ARBA" id="ARBA00004123"/>
    </source>
</evidence>
<dbReference type="Proteomes" id="UP001497512">
    <property type="component" value="Chromosome 8"/>
</dbReference>
<evidence type="ECO:0000256" key="5">
    <source>
        <dbReference type="ARBA" id="ARBA00011245"/>
    </source>
</evidence>
<dbReference type="PROSITE" id="PS51462">
    <property type="entry name" value="NUDIX"/>
    <property type="match status" value="1"/>
</dbReference>
<evidence type="ECO:0000256" key="18">
    <source>
        <dbReference type="ARBA" id="ARBA00029673"/>
    </source>
</evidence>
<keyword evidence="6" id="KW-0963">Cytoplasm</keyword>
<evidence type="ECO:0000313" key="30">
    <source>
        <dbReference type="Proteomes" id="UP001497512"/>
    </source>
</evidence>